<feature type="transmembrane region" description="Helical" evidence="13">
    <location>
        <begin position="20"/>
        <end position="42"/>
    </location>
</feature>
<evidence type="ECO:0000256" key="2">
    <source>
        <dbReference type="ARBA" id="ARBA00004651"/>
    </source>
</evidence>
<feature type="domain" description="PAS" evidence="16">
    <location>
        <begin position="725"/>
        <end position="781"/>
    </location>
</feature>
<evidence type="ECO:0000259" key="14">
    <source>
        <dbReference type="PROSITE" id="PS50109"/>
    </source>
</evidence>
<feature type="transmembrane region" description="Helical" evidence="13">
    <location>
        <begin position="370"/>
        <end position="388"/>
    </location>
</feature>
<feature type="domain" description="Histidine kinase" evidence="14">
    <location>
        <begin position="1119"/>
        <end position="1340"/>
    </location>
</feature>
<evidence type="ECO:0000256" key="5">
    <source>
        <dbReference type="ARBA" id="ARBA00022553"/>
    </source>
</evidence>
<evidence type="ECO:0000256" key="10">
    <source>
        <dbReference type="ARBA" id="ARBA00023012"/>
    </source>
</evidence>
<dbReference type="SUPFAM" id="SSF55785">
    <property type="entry name" value="PYP-like sensor domain (PAS domain)"/>
    <property type="match status" value="5"/>
</dbReference>
<dbReference type="PRINTS" id="PR00344">
    <property type="entry name" value="BCTRLSENSOR"/>
</dbReference>
<evidence type="ECO:0000256" key="4">
    <source>
        <dbReference type="ARBA" id="ARBA00022475"/>
    </source>
</evidence>
<evidence type="ECO:0000256" key="8">
    <source>
        <dbReference type="ARBA" id="ARBA00022777"/>
    </source>
</evidence>
<dbReference type="Proteomes" id="UP001301728">
    <property type="component" value="Unassembled WGS sequence"/>
</dbReference>
<dbReference type="SMART" id="SM00387">
    <property type="entry name" value="HATPase_c"/>
    <property type="match status" value="1"/>
</dbReference>
<dbReference type="InterPro" id="IPR004358">
    <property type="entry name" value="Sig_transdc_His_kin-like_C"/>
</dbReference>
<dbReference type="SMART" id="SM00086">
    <property type="entry name" value="PAC"/>
    <property type="match status" value="6"/>
</dbReference>
<dbReference type="PROSITE" id="PS50113">
    <property type="entry name" value="PAC"/>
    <property type="match status" value="4"/>
</dbReference>
<feature type="domain" description="PAS" evidence="16">
    <location>
        <begin position="976"/>
        <end position="1046"/>
    </location>
</feature>
<dbReference type="InterPro" id="IPR005467">
    <property type="entry name" value="His_kinase_dom"/>
</dbReference>
<dbReference type="Gene3D" id="3.30.450.20">
    <property type="entry name" value="PAS domain"/>
    <property type="match status" value="6"/>
</dbReference>
<feature type="domain" description="Response regulatory" evidence="15">
    <location>
        <begin position="1366"/>
        <end position="1483"/>
    </location>
</feature>
<evidence type="ECO:0000259" key="15">
    <source>
        <dbReference type="PROSITE" id="PS50110"/>
    </source>
</evidence>
<dbReference type="Gene3D" id="1.10.287.130">
    <property type="match status" value="1"/>
</dbReference>
<dbReference type="SUPFAM" id="SSF52172">
    <property type="entry name" value="CheY-like"/>
    <property type="match status" value="1"/>
</dbReference>
<dbReference type="Gene3D" id="6.10.340.10">
    <property type="match status" value="1"/>
</dbReference>
<name>A0ABU5U098_9CYAN</name>
<dbReference type="InterPro" id="IPR003661">
    <property type="entry name" value="HisK_dim/P_dom"/>
</dbReference>
<dbReference type="NCBIfam" id="TIGR00229">
    <property type="entry name" value="sensory_box"/>
    <property type="match status" value="5"/>
</dbReference>
<evidence type="ECO:0000256" key="13">
    <source>
        <dbReference type="SAM" id="Phobius"/>
    </source>
</evidence>
<keyword evidence="7 13" id="KW-0812">Transmembrane</keyword>
<dbReference type="Pfam" id="PF13426">
    <property type="entry name" value="PAS_9"/>
    <property type="match status" value="2"/>
</dbReference>
<evidence type="ECO:0000256" key="12">
    <source>
        <dbReference type="PROSITE-ProRule" id="PRU00169"/>
    </source>
</evidence>
<dbReference type="InterPro" id="IPR036097">
    <property type="entry name" value="HisK_dim/P_sf"/>
</dbReference>
<dbReference type="SMART" id="SM00304">
    <property type="entry name" value="HAMP"/>
    <property type="match status" value="1"/>
</dbReference>
<dbReference type="CDD" id="cd16922">
    <property type="entry name" value="HATPase_EvgS-ArcB-TorS-like"/>
    <property type="match status" value="1"/>
</dbReference>
<dbReference type="PROSITE" id="PS50112">
    <property type="entry name" value="PAS"/>
    <property type="match status" value="3"/>
</dbReference>
<keyword evidence="4" id="KW-1003">Cell membrane</keyword>
<evidence type="ECO:0000259" key="16">
    <source>
        <dbReference type="PROSITE" id="PS50112"/>
    </source>
</evidence>
<evidence type="ECO:0000256" key="7">
    <source>
        <dbReference type="ARBA" id="ARBA00022692"/>
    </source>
</evidence>
<dbReference type="CDD" id="cd00130">
    <property type="entry name" value="PAS"/>
    <property type="match status" value="3"/>
</dbReference>
<dbReference type="SMART" id="SM00448">
    <property type="entry name" value="REC"/>
    <property type="match status" value="1"/>
</dbReference>
<dbReference type="InterPro" id="IPR036890">
    <property type="entry name" value="HATPase_C_sf"/>
</dbReference>
<dbReference type="InterPro" id="IPR033479">
    <property type="entry name" value="dCache_1"/>
</dbReference>
<protein>
    <recommendedName>
        <fullName evidence="3">histidine kinase</fullName>
        <ecNumber evidence="3">2.7.13.3</ecNumber>
    </recommendedName>
</protein>
<feature type="domain" description="HAMP" evidence="18">
    <location>
        <begin position="390"/>
        <end position="442"/>
    </location>
</feature>
<dbReference type="Pfam" id="PF02518">
    <property type="entry name" value="HATPase_c"/>
    <property type="match status" value="1"/>
</dbReference>
<proteinExistence type="predicted"/>
<dbReference type="InterPro" id="IPR013655">
    <property type="entry name" value="PAS_fold_3"/>
</dbReference>
<dbReference type="Pfam" id="PF08448">
    <property type="entry name" value="PAS_4"/>
    <property type="match status" value="1"/>
</dbReference>
<evidence type="ECO:0000313" key="19">
    <source>
        <dbReference type="EMBL" id="MEA5520480.1"/>
    </source>
</evidence>
<dbReference type="SMART" id="SM00388">
    <property type="entry name" value="HisKA"/>
    <property type="match status" value="1"/>
</dbReference>
<dbReference type="InterPro" id="IPR000700">
    <property type="entry name" value="PAS-assoc_C"/>
</dbReference>
<keyword evidence="9 13" id="KW-1133">Transmembrane helix</keyword>
<comment type="caution">
    <text evidence="19">The sequence shown here is derived from an EMBL/GenBank/DDBJ whole genome shotgun (WGS) entry which is preliminary data.</text>
</comment>
<evidence type="ECO:0000256" key="3">
    <source>
        <dbReference type="ARBA" id="ARBA00012438"/>
    </source>
</evidence>
<evidence type="ECO:0000256" key="11">
    <source>
        <dbReference type="ARBA" id="ARBA00023136"/>
    </source>
</evidence>
<dbReference type="PROSITE" id="PS50885">
    <property type="entry name" value="HAMP"/>
    <property type="match status" value="1"/>
</dbReference>
<keyword evidence="6" id="KW-0808">Transferase</keyword>
<feature type="domain" description="PAC" evidence="17">
    <location>
        <begin position="672"/>
        <end position="724"/>
    </location>
</feature>
<dbReference type="EC" id="2.7.13.3" evidence="3"/>
<dbReference type="CDD" id="cd00082">
    <property type="entry name" value="HisKA"/>
    <property type="match status" value="1"/>
</dbReference>
<dbReference type="CDD" id="cd17546">
    <property type="entry name" value="REC_hyHK_CKI1_RcsC-like"/>
    <property type="match status" value="1"/>
</dbReference>
<comment type="catalytic activity">
    <reaction evidence="1">
        <text>ATP + protein L-histidine = ADP + protein N-phospho-L-histidine.</text>
        <dbReference type="EC" id="2.7.13.3"/>
    </reaction>
</comment>
<dbReference type="Pfam" id="PF00672">
    <property type="entry name" value="HAMP"/>
    <property type="match status" value="1"/>
</dbReference>
<keyword evidence="20" id="KW-1185">Reference proteome</keyword>
<accession>A0ABU5U098</accession>
<sequence length="1570" mass="178945">MVIKRFSQWLAKVSVIPLRTVLIVPVVLQIMGAVGIVGYLSYRSGQNAVEELTNQLMLEIGDKITQSLNNYLHTPDEITEINAKLIGLGLLDWQNKSQLEDYFVEQINTFDQVSSVYIATEEKDFLVIAKPQSESLVIRLVIREWNPRTGDLENYVADQQGNRLYLRDTIPNYDPHNDPPTQPWYAIAKSAKNGTWRMVVSGVKKEELILVMVRSLPFYDSQGNLQGVLGATVFLDKMGEFLRQLNIGKTGQTFIVDEQGFFIATSTDELPFHQPSFSPKLETLDPQHLRVSLEDSQNPVTQAVGKFLFSQFSSLDAIHQAVDLRLKHQNQDYYIRVIPYSLDYNSNWFIVVTIPVSDFMERIKNNVNRTVLLCVAAFALSILIAQLTTKIIIKPINKLNKAAQELAQNHLSLSLEKTRIKEVNQLSHAFEQMADKLSVSFQALKLSEQRFYTLLDSVPIGISVFDKTGQHILINQVGEQILGQGIKMIPAEKLSEVYQVYIAGTNQLYPPQKLPGILALKGNTVHVDDLEIEVNNRRIPLEVTSIPVFDESGIVRYSIIAFKDITERKNNEQLRINYQQQLEQEITERTLALQTSEERLQLVIDATLDGIWDWDIINNTAWWSPQFYKLLGFPVTEIELDPVTQFQNLIHPDDRHHFQQVITNHLENNHPYIIELRVQRSDGSYGWFLCKAQALRNQNGEPYRMVGSCSEISDRKQAEELLYQSEARYLSILEYQTEFITRFQADGTLSFVNDAYCRYFGVSKEDLVGHSYQPIIYPEDQPIIDGCLASLSPQQPVTRIENRVIVNGTVRWTQWTNQAIYDTQGNLVELQSVGRDIDDRKQAEIELCKSRDLRDAIFHESADALFLVDSESLLTIDCNRRAVELFEAKNREELIGIEGHILQKQQFTSQEMEKISQDVNQKGIWSLEVEYITKKGHCFWGNLAVKQINIVGHKLNLVRVTDISARKLAEQALRQSEKQLRLLADALPVFISYADSEERYQFVNKKYEEQFGLNREEICGKTTREVIGDINYHLIRGSIEQALMGESVSYEVQFQNLADLGERYLSVMLIPNFDESFGVQGYYSLIIDISDRKRIELQLQKAKEAAEAASQAKGTFIANMSHELRSPLNAILGFARILKNDSKLSSDQYKNADIIYRSGEHLLNLINQVLDLAKIEANRTTLDLTDFHFDALLDDIYNMFSLKTESQGLNLNIQKASDVPSYICTDEMKLRQVLINLLSNAVKFTKQGTITLRVFVASESSDPVMLNFEVEDTGAGIAPEEQTHLFEAFNQTEVGRKIQDGTGLGLTICREFVQLMGGKISLDSQLNVGSIFRFNIAAKTLKSPSETSPLKIDKIIGLAPEQPAYRLLVVDDNSANRRLLVQLLTPLGFAVQEAENGAEAITLWQQWQPDLIWMDLRMPVLDGYQATRQIRQQEQFQNVTNSVIIIAISANQLPEDHQTLGFNHFIHKPFEELEIFTALQQHLGVQYRYAESISEQCEKSVNTDGWQTVANLPEHTLKKLEDALILGDPQIIQQTIQSLNNPNNHLAETLTLWADRFEYSRILDLIRSVR</sequence>
<gene>
    <name evidence="19" type="ORF">VB854_16145</name>
</gene>
<evidence type="ECO:0000259" key="17">
    <source>
        <dbReference type="PROSITE" id="PS50113"/>
    </source>
</evidence>
<keyword evidence="8" id="KW-0418">Kinase</keyword>
<dbReference type="Pfam" id="PF00072">
    <property type="entry name" value="Response_reg"/>
    <property type="match status" value="1"/>
</dbReference>
<keyword evidence="10" id="KW-0902">Two-component regulatory system</keyword>
<dbReference type="InterPro" id="IPR013656">
    <property type="entry name" value="PAS_4"/>
</dbReference>
<feature type="modified residue" description="4-aspartylphosphate" evidence="12">
    <location>
        <position position="1415"/>
    </location>
</feature>
<organism evidence="19 20">
    <name type="scientific">Limnoraphis robusta CCNP1315</name>
    <dbReference type="NCBI Taxonomy" id="3110306"/>
    <lineage>
        <taxon>Bacteria</taxon>
        <taxon>Bacillati</taxon>
        <taxon>Cyanobacteriota</taxon>
        <taxon>Cyanophyceae</taxon>
        <taxon>Oscillatoriophycideae</taxon>
        <taxon>Oscillatoriales</taxon>
        <taxon>Sirenicapillariaceae</taxon>
        <taxon>Limnoraphis</taxon>
    </lineage>
</organism>
<dbReference type="InterPro" id="IPR001789">
    <property type="entry name" value="Sig_transdc_resp-reg_receiver"/>
</dbReference>
<dbReference type="Pfam" id="PF08447">
    <property type="entry name" value="PAS_3"/>
    <property type="match status" value="2"/>
</dbReference>
<reference evidence="19 20" key="1">
    <citation type="submission" date="2023-12" db="EMBL/GenBank/DDBJ databases">
        <title>Baltic Sea Cyanobacteria.</title>
        <authorList>
            <person name="Delbaje E."/>
            <person name="Fewer D.P."/>
            <person name="Shishido T.K."/>
        </authorList>
    </citation>
    <scope>NUCLEOTIDE SEQUENCE [LARGE SCALE GENOMIC DNA]</scope>
    <source>
        <strain evidence="19 20">CCNP 1315</strain>
    </source>
</reference>
<evidence type="ECO:0000259" key="18">
    <source>
        <dbReference type="PROSITE" id="PS50885"/>
    </source>
</evidence>
<evidence type="ECO:0000256" key="1">
    <source>
        <dbReference type="ARBA" id="ARBA00000085"/>
    </source>
</evidence>
<evidence type="ECO:0000313" key="20">
    <source>
        <dbReference type="Proteomes" id="UP001301728"/>
    </source>
</evidence>
<dbReference type="RefSeq" id="WP_323274289.1">
    <property type="nucleotide sequence ID" value="NZ_JAYGHT010000081.1"/>
</dbReference>
<dbReference type="Gene3D" id="3.40.50.2300">
    <property type="match status" value="1"/>
</dbReference>
<dbReference type="SUPFAM" id="SSF158472">
    <property type="entry name" value="HAMP domain-like"/>
    <property type="match status" value="1"/>
</dbReference>
<dbReference type="Gene3D" id="3.30.565.10">
    <property type="entry name" value="Histidine kinase-like ATPase, C-terminal domain"/>
    <property type="match status" value="1"/>
</dbReference>
<feature type="domain" description="PAS" evidence="16">
    <location>
        <begin position="596"/>
        <end position="669"/>
    </location>
</feature>
<dbReference type="CDD" id="cd06225">
    <property type="entry name" value="HAMP"/>
    <property type="match status" value="1"/>
</dbReference>
<dbReference type="InterPro" id="IPR035965">
    <property type="entry name" value="PAS-like_dom_sf"/>
</dbReference>
<dbReference type="InterPro" id="IPR003594">
    <property type="entry name" value="HATPase_dom"/>
</dbReference>
<keyword evidence="5 12" id="KW-0597">Phosphoprotein</keyword>
<dbReference type="PROSITE" id="PS50110">
    <property type="entry name" value="RESPONSE_REGULATORY"/>
    <property type="match status" value="1"/>
</dbReference>
<dbReference type="PROSITE" id="PS50109">
    <property type="entry name" value="HIS_KIN"/>
    <property type="match status" value="1"/>
</dbReference>
<keyword evidence="11 13" id="KW-0472">Membrane</keyword>
<dbReference type="InterPro" id="IPR001610">
    <property type="entry name" value="PAC"/>
</dbReference>
<dbReference type="Pfam" id="PF02743">
    <property type="entry name" value="dCache_1"/>
    <property type="match status" value="1"/>
</dbReference>
<dbReference type="SUPFAM" id="SSF47384">
    <property type="entry name" value="Homodimeric domain of signal transducing histidine kinase"/>
    <property type="match status" value="1"/>
</dbReference>
<dbReference type="InterPro" id="IPR011006">
    <property type="entry name" value="CheY-like_superfamily"/>
</dbReference>
<dbReference type="InterPro" id="IPR003660">
    <property type="entry name" value="HAMP_dom"/>
</dbReference>
<feature type="domain" description="PAC" evidence="17">
    <location>
        <begin position="1048"/>
        <end position="1101"/>
    </location>
</feature>
<dbReference type="SMART" id="SM00091">
    <property type="entry name" value="PAS"/>
    <property type="match status" value="5"/>
</dbReference>
<dbReference type="EMBL" id="JAYGHT010000081">
    <property type="protein sequence ID" value="MEA5520480.1"/>
    <property type="molecule type" value="Genomic_DNA"/>
</dbReference>
<dbReference type="InterPro" id="IPR000014">
    <property type="entry name" value="PAS"/>
</dbReference>
<dbReference type="SUPFAM" id="SSF55874">
    <property type="entry name" value="ATPase domain of HSP90 chaperone/DNA topoisomerase II/histidine kinase"/>
    <property type="match status" value="1"/>
</dbReference>
<evidence type="ECO:0000256" key="9">
    <source>
        <dbReference type="ARBA" id="ARBA00022989"/>
    </source>
</evidence>
<dbReference type="PANTHER" id="PTHR43047">
    <property type="entry name" value="TWO-COMPONENT HISTIDINE PROTEIN KINASE"/>
    <property type="match status" value="1"/>
</dbReference>
<feature type="domain" description="PAC" evidence="17">
    <location>
        <begin position="794"/>
        <end position="849"/>
    </location>
</feature>
<dbReference type="Pfam" id="PF00512">
    <property type="entry name" value="HisKA"/>
    <property type="match status" value="1"/>
</dbReference>
<evidence type="ECO:0000256" key="6">
    <source>
        <dbReference type="ARBA" id="ARBA00022679"/>
    </source>
</evidence>
<comment type="subcellular location">
    <subcellularLocation>
        <location evidence="2">Cell membrane</location>
        <topology evidence="2">Multi-pass membrane protein</topology>
    </subcellularLocation>
</comment>
<feature type="domain" description="PAC" evidence="17">
    <location>
        <begin position="523"/>
        <end position="577"/>
    </location>
</feature>